<dbReference type="PIRSF" id="PIRSF005572">
    <property type="entry name" value="NifS"/>
    <property type="match status" value="1"/>
</dbReference>
<dbReference type="FunFam" id="3.40.640.10:FF:000084">
    <property type="entry name" value="IscS-like cysteine desulfurase"/>
    <property type="match status" value="1"/>
</dbReference>
<dbReference type="GO" id="GO:0046872">
    <property type="term" value="F:metal ion binding"/>
    <property type="evidence" value="ECO:0007669"/>
    <property type="project" value="UniProtKB-KW"/>
</dbReference>
<dbReference type="GO" id="GO:0031071">
    <property type="term" value="F:cysteine desulfurase activity"/>
    <property type="evidence" value="ECO:0007669"/>
    <property type="project" value="UniProtKB-EC"/>
</dbReference>
<dbReference type="Gene3D" id="1.10.260.50">
    <property type="match status" value="1"/>
</dbReference>
<evidence type="ECO:0000313" key="11">
    <source>
        <dbReference type="EMBL" id="PSK97489.1"/>
    </source>
</evidence>
<evidence type="ECO:0000256" key="7">
    <source>
        <dbReference type="ARBA" id="ARBA00023014"/>
    </source>
</evidence>
<dbReference type="EMBL" id="PYGA01000008">
    <property type="protein sequence ID" value="PSK97489.1"/>
    <property type="molecule type" value="Genomic_DNA"/>
</dbReference>
<evidence type="ECO:0000256" key="3">
    <source>
        <dbReference type="ARBA" id="ARBA00022679"/>
    </source>
</evidence>
<evidence type="ECO:0000256" key="8">
    <source>
        <dbReference type="ARBA" id="ARBA00050776"/>
    </source>
</evidence>
<comment type="caution">
    <text evidence="11">The sequence shown here is derived from an EMBL/GenBank/DDBJ whole genome shotgun (WGS) entry which is preliminary data.</text>
</comment>
<dbReference type="Pfam" id="PF00266">
    <property type="entry name" value="Aminotran_5"/>
    <property type="match status" value="1"/>
</dbReference>
<evidence type="ECO:0000256" key="6">
    <source>
        <dbReference type="ARBA" id="ARBA00023004"/>
    </source>
</evidence>
<comment type="catalytic activity">
    <reaction evidence="8">
        <text>(sulfur carrier)-H + L-cysteine = (sulfur carrier)-SH + L-alanine</text>
        <dbReference type="Rhea" id="RHEA:43892"/>
        <dbReference type="Rhea" id="RHEA-COMP:14737"/>
        <dbReference type="Rhea" id="RHEA-COMP:14739"/>
        <dbReference type="ChEBI" id="CHEBI:29917"/>
        <dbReference type="ChEBI" id="CHEBI:35235"/>
        <dbReference type="ChEBI" id="CHEBI:57972"/>
        <dbReference type="ChEBI" id="CHEBI:64428"/>
        <dbReference type="EC" id="2.8.1.7"/>
    </reaction>
</comment>
<dbReference type="InterPro" id="IPR015421">
    <property type="entry name" value="PyrdxlP-dep_Trfase_major"/>
</dbReference>
<dbReference type="PANTHER" id="PTHR11601">
    <property type="entry name" value="CYSTEINE DESULFURYLASE FAMILY MEMBER"/>
    <property type="match status" value="1"/>
</dbReference>
<dbReference type="PANTHER" id="PTHR11601:SF34">
    <property type="entry name" value="CYSTEINE DESULFURASE"/>
    <property type="match status" value="1"/>
</dbReference>
<organism evidence="11 12">
    <name type="scientific">Murinocardiopsis flavida</name>
    <dbReference type="NCBI Taxonomy" id="645275"/>
    <lineage>
        <taxon>Bacteria</taxon>
        <taxon>Bacillati</taxon>
        <taxon>Actinomycetota</taxon>
        <taxon>Actinomycetes</taxon>
        <taxon>Streptosporangiales</taxon>
        <taxon>Nocardiopsidaceae</taxon>
        <taxon>Murinocardiopsis</taxon>
    </lineage>
</organism>
<sequence>MPMPRRARVCPPAGVAATGSAREGGSNRLSPRGPGRGGGWGTCTVDLPLAMVYFDHAATTPLRPAVLDVLTEEFGRLGNASSLHGAGRGARRVVEEAREAIAESLGCTPNEVVFTSGGTEADNLAVKGLYWARSAADPARRRILVGAAEHHAVLDPARWLADHQGAVYEELPVDPSGQVRPETLRAAIERDPADVALVSVQWANNEVGTVQPIAELAAIAGDHGIPFHTDAVQAVGAEPVDFAGAGVAALTLTGHKVGGPVGAGALLLARGVDPVPVLHGGGQEREVRSGTLTTPLLRGFATAVRSAVGERVDHAARLRALRADLVDAVSAAVPDVVVNGHPDQRLPGIANLTFPGCEGDALLMLLDARGIECSTGSACSAGVSQASHVLLAMGCPPEAARGSLRFSLGHGSTHADIAELADAIGPAVQRARAALDHRR</sequence>
<dbReference type="InterPro" id="IPR000192">
    <property type="entry name" value="Aminotrans_V_dom"/>
</dbReference>
<feature type="domain" description="Aminotransferase class V" evidence="10">
    <location>
        <begin position="52"/>
        <end position="420"/>
    </location>
</feature>
<evidence type="ECO:0000259" key="10">
    <source>
        <dbReference type="Pfam" id="PF00266"/>
    </source>
</evidence>
<dbReference type="AlphaFoldDB" id="A0A2P8DJW4"/>
<reference evidence="11 12" key="1">
    <citation type="submission" date="2018-03" db="EMBL/GenBank/DDBJ databases">
        <title>Genomic Encyclopedia of Archaeal and Bacterial Type Strains, Phase II (KMG-II): from individual species to whole genera.</title>
        <authorList>
            <person name="Goeker M."/>
        </authorList>
    </citation>
    <scope>NUCLEOTIDE SEQUENCE [LARGE SCALE GENOMIC DNA]</scope>
    <source>
        <strain evidence="11 12">DSM 45312</strain>
    </source>
</reference>
<dbReference type="InterPro" id="IPR016454">
    <property type="entry name" value="Cysteine_dSase"/>
</dbReference>
<keyword evidence="3" id="KW-0808">Transferase</keyword>
<evidence type="ECO:0000256" key="2">
    <source>
        <dbReference type="ARBA" id="ARBA00006490"/>
    </source>
</evidence>
<dbReference type="InterPro" id="IPR015422">
    <property type="entry name" value="PyrdxlP-dep_Trfase_small"/>
</dbReference>
<dbReference type="InterPro" id="IPR015424">
    <property type="entry name" value="PyrdxlP-dep_Trfase"/>
</dbReference>
<keyword evidence="5" id="KW-0663">Pyridoxal phosphate</keyword>
<evidence type="ECO:0000256" key="9">
    <source>
        <dbReference type="SAM" id="MobiDB-lite"/>
    </source>
</evidence>
<evidence type="ECO:0000256" key="5">
    <source>
        <dbReference type="ARBA" id="ARBA00022898"/>
    </source>
</evidence>
<feature type="region of interest" description="Disordered" evidence="9">
    <location>
        <begin position="1"/>
        <end position="37"/>
    </location>
</feature>
<keyword evidence="7" id="KW-0411">Iron-sulfur</keyword>
<comment type="cofactor">
    <cofactor evidence="1">
        <name>pyridoxal 5'-phosphate</name>
        <dbReference type="ChEBI" id="CHEBI:597326"/>
    </cofactor>
</comment>
<dbReference type="Gene3D" id="3.90.1150.10">
    <property type="entry name" value="Aspartate Aminotransferase, domain 1"/>
    <property type="match status" value="1"/>
</dbReference>
<accession>A0A2P8DJW4</accession>
<feature type="compositionally biased region" description="Low complexity" evidence="9">
    <location>
        <begin position="24"/>
        <end position="33"/>
    </location>
</feature>
<name>A0A2P8DJW4_9ACTN</name>
<evidence type="ECO:0000313" key="12">
    <source>
        <dbReference type="Proteomes" id="UP000240542"/>
    </source>
</evidence>
<dbReference type="Gene3D" id="3.40.640.10">
    <property type="entry name" value="Type I PLP-dependent aspartate aminotransferase-like (Major domain)"/>
    <property type="match status" value="1"/>
</dbReference>
<protein>
    <submittedName>
        <fullName evidence="11">Cysteine desulfurase</fullName>
    </submittedName>
</protein>
<comment type="similarity">
    <text evidence="2">Belongs to the class-V pyridoxal-phosphate-dependent aminotransferase family. NifS/IscS subfamily.</text>
</comment>
<dbReference type="SUPFAM" id="SSF53383">
    <property type="entry name" value="PLP-dependent transferases"/>
    <property type="match status" value="1"/>
</dbReference>
<dbReference type="GO" id="GO:0051536">
    <property type="term" value="F:iron-sulfur cluster binding"/>
    <property type="evidence" value="ECO:0007669"/>
    <property type="project" value="UniProtKB-KW"/>
</dbReference>
<gene>
    <name evidence="11" type="ORF">CLV63_108210</name>
</gene>
<keyword evidence="4" id="KW-0479">Metal-binding</keyword>
<proteinExistence type="inferred from homology"/>
<dbReference type="Proteomes" id="UP000240542">
    <property type="component" value="Unassembled WGS sequence"/>
</dbReference>
<evidence type="ECO:0000256" key="4">
    <source>
        <dbReference type="ARBA" id="ARBA00022723"/>
    </source>
</evidence>
<evidence type="ECO:0000256" key="1">
    <source>
        <dbReference type="ARBA" id="ARBA00001933"/>
    </source>
</evidence>
<keyword evidence="12" id="KW-1185">Reference proteome</keyword>
<keyword evidence="6" id="KW-0408">Iron</keyword>